<dbReference type="Gene3D" id="3.90.770.10">
    <property type="entry name" value="3-hydroxy-3-methylglutaryl-coenzyme A Reductase, Chain A, domain 2"/>
    <property type="match status" value="2"/>
</dbReference>
<dbReference type="InterPro" id="IPR002202">
    <property type="entry name" value="HMG_CoA_Rdtase"/>
</dbReference>
<dbReference type="CDD" id="cd00644">
    <property type="entry name" value="HMG-CoA_reductase_classII"/>
    <property type="match status" value="1"/>
</dbReference>
<evidence type="ECO:0000313" key="5">
    <source>
        <dbReference type="Proteomes" id="UP000050277"/>
    </source>
</evidence>
<dbReference type="InterPro" id="IPR004553">
    <property type="entry name" value="HMG_CoA_Rdtase_bac-typ"/>
</dbReference>
<dbReference type="GO" id="GO:0004420">
    <property type="term" value="F:hydroxymethylglutaryl-CoA reductase (NADPH) activity"/>
    <property type="evidence" value="ECO:0007669"/>
    <property type="project" value="InterPro"/>
</dbReference>
<dbReference type="Proteomes" id="UP000050277">
    <property type="component" value="Unassembled WGS sequence"/>
</dbReference>
<dbReference type="NCBIfam" id="TIGR00532">
    <property type="entry name" value="HMG_CoA_R_NAD"/>
    <property type="match status" value="1"/>
</dbReference>
<dbReference type="UniPathway" id="UPA00257">
    <property type="reaction ID" value="UER00367"/>
</dbReference>
<sequence length="441" mass="46582">MKAKNSRLQGFYQLSPLDRLQAVGAFDGLNNDDLRALHGAGSLTIERADKMIENVVGTYSLPLGIATNFQINGKDTLVPMVVEEPSIVAGASFAAKLAREGGGFTTSSTESLMIGQIQLVHIADHAAASELILQHKADLLAIANRQSTSLVGLGGGAKDVEVHSFAASPMGPMLVVHLIVDCLDAMGANAINAMAEAVAPRLEALTGGRAYLRILSNLSDRRLATARCVVPARALDRSDLRGEDVIEGILWAYAFAAVDPYRATTHNKGILNGIDPVLLATGQDWRAIESGAHAYAARDGRYTSLTTWEQDAEGNLVGTLTMPLAVGIVGGAVKVHPTAAAALKLLNVRSARELAEVCVCAGLASNLAAMRALATEGIQRGHMSLHARQIAMSAGAPPALVEEVAERLIAERCIKPARAAEIVREMHETYALQRIEVGVPC</sequence>
<dbReference type="PROSITE" id="PS50065">
    <property type="entry name" value="HMG_COA_REDUCTASE_4"/>
    <property type="match status" value="1"/>
</dbReference>
<keyword evidence="3" id="KW-0520">NAD</keyword>
<name>A0A0P6XSF8_9CHLR</name>
<dbReference type="GO" id="GO:0140643">
    <property type="term" value="F:hydroxymethylglutaryl-CoA reductase (NADH) activity"/>
    <property type="evidence" value="ECO:0007669"/>
    <property type="project" value="UniProtKB-EC"/>
</dbReference>
<dbReference type="PANTHER" id="PTHR10572:SF24">
    <property type="entry name" value="3-HYDROXY-3-METHYLGLUTARYL-COENZYME A REDUCTASE"/>
    <property type="match status" value="1"/>
</dbReference>
<dbReference type="SUPFAM" id="SSF55035">
    <property type="entry name" value="NAD-binding domain of HMG-CoA reductase"/>
    <property type="match status" value="1"/>
</dbReference>
<evidence type="ECO:0000256" key="2">
    <source>
        <dbReference type="ARBA" id="ARBA00023002"/>
    </source>
</evidence>
<evidence type="ECO:0000256" key="1">
    <source>
        <dbReference type="ARBA" id="ARBA00007661"/>
    </source>
</evidence>
<dbReference type="STRING" id="70996.SE18_12975"/>
<dbReference type="Pfam" id="PF00368">
    <property type="entry name" value="HMG-CoA_red"/>
    <property type="match status" value="1"/>
</dbReference>
<evidence type="ECO:0000313" key="4">
    <source>
        <dbReference type="EMBL" id="KPL85838.1"/>
    </source>
</evidence>
<comment type="similarity">
    <text evidence="1 3">Belongs to the HMG-CoA reductase family.</text>
</comment>
<dbReference type="GO" id="GO:0015936">
    <property type="term" value="P:coenzyme A metabolic process"/>
    <property type="evidence" value="ECO:0007669"/>
    <property type="project" value="InterPro"/>
</dbReference>
<dbReference type="PRINTS" id="PR00071">
    <property type="entry name" value="HMGCOARDTASE"/>
</dbReference>
<dbReference type="InterPro" id="IPR009023">
    <property type="entry name" value="HMG_CoA_Rdtase_NAD(P)-bd_sf"/>
</dbReference>
<dbReference type="EC" id="1.1.1.88" evidence="3"/>
<dbReference type="Gene3D" id="1.10.8.660">
    <property type="match status" value="1"/>
</dbReference>
<dbReference type="RefSeq" id="WP_054534889.1">
    <property type="nucleotide sequence ID" value="NZ_LGKP01000022.1"/>
</dbReference>
<protein>
    <recommendedName>
        <fullName evidence="3">3-hydroxy-3-methylglutaryl coenzyme A reductase</fullName>
        <shortName evidence="3">HMG-CoA reductase</shortName>
        <ecNumber evidence="3">1.1.1.88</ecNumber>
    </recommendedName>
</protein>
<comment type="pathway">
    <text evidence="3">Metabolic intermediate metabolism; (R)-mevalonate degradation; (S)-3-hydroxy-3-methylglutaryl-CoA from (R)-mevalonate: step 1/1.</text>
</comment>
<dbReference type="InterPro" id="IPR023074">
    <property type="entry name" value="HMG_CoA_Rdtase_cat_sf"/>
</dbReference>
<dbReference type="PANTHER" id="PTHR10572">
    <property type="entry name" value="3-HYDROXY-3-METHYLGLUTARYL-COENZYME A REDUCTASE"/>
    <property type="match status" value="1"/>
</dbReference>
<dbReference type="PROSITE" id="PS01192">
    <property type="entry name" value="HMG_COA_REDUCTASE_3"/>
    <property type="match status" value="1"/>
</dbReference>
<accession>A0A0P6XSF8</accession>
<reference evidence="4 5" key="1">
    <citation type="submission" date="2015-07" db="EMBL/GenBank/DDBJ databases">
        <title>Whole genome sequence of Herpetosiphon geysericola DSM 7119.</title>
        <authorList>
            <person name="Hemp J."/>
            <person name="Ward L.M."/>
            <person name="Pace L.A."/>
            <person name="Fischer W.W."/>
        </authorList>
    </citation>
    <scope>NUCLEOTIDE SEQUENCE [LARGE SCALE GENOMIC DNA]</scope>
    <source>
        <strain evidence="4 5">DSM 7119</strain>
    </source>
</reference>
<organism evidence="4 5">
    <name type="scientific">Herpetosiphon geysericola</name>
    <dbReference type="NCBI Taxonomy" id="70996"/>
    <lineage>
        <taxon>Bacteria</taxon>
        <taxon>Bacillati</taxon>
        <taxon>Chloroflexota</taxon>
        <taxon>Chloroflexia</taxon>
        <taxon>Herpetosiphonales</taxon>
        <taxon>Herpetosiphonaceae</taxon>
        <taxon>Herpetosiphon</taxon>
    </lineage>
</organism>
<proteinExistence type="inferred from homology"/>
<dbReference type="EMBL" id="LGKP01000022">
    <property type="protein sequence ID" value="KPL85838.1"/>
    <property type="molecule type" value="Genomic_DNA"/>
</dbReference>
<keyword evidence="5" id="KW-1185">Reference proteome</keyword>
<dbReference type="OrthoDB" id="9764892at2"/>
<dbReference type="InterPro" id="IPR023076">
    <property type="entry name" value="HMG_CoA_Rdtase_CS"/>
</dbReference>
<dbReference type="SUPFAM" id="SSF56542">
    <property type="entry name" value="Substrate-binding domain of HMG-CoA reductase"/>
    <property type="match status" value="1"/>
</dbReference>
<dbReference type="InterPro" id="IPR009029">
    <property type="entry name" value="HMG_CoA_Rdtase_sub-bd_dom_sf"/>
</dbReference>
<gene>
    <name evidence="4" type="ORF">SE18_12975</name>
</gene>
<dbReference type="AlphaFoldDB" id="A0A0P6XSF8"/>
<comment type="catalytic activity">
    <reaction evidence="3">
        <text>(R)-mevalonate + 2 NAD(+) + CoA = (3S)-3-hydroxy-3-methylglutaryl-CoA + 2 NADH + 2 H(+)</text>
        <dbReference type="Rhea" id="RHEA:14833"/>
        <dbReference type="ChEBI" id="CHEBI:15378"/>
        <dbReference type="ChEBI" id="CHEBI:36464"/>
        <dbReference type="ChEBI" id="CHEBI:43074"/>
        <dbReference type="ChEBI" id="CHEBI:57287"/>
        <dbReference type="ChEBI" id="CHEBI:57540"/>
        <dbReference type="ChEBI" id="CHEBI:57945"/>
        <dbReference type="EC" id="1.1.1.88"/>
    </reaction>
</comment>
<evidence type="ECO:0000256" key="3">
    <source>
        <dbReference type="RuleBase" id="RU361219"/>
    </source>
</evidence>
<dbReference type="PATRIC" id="fig|70996.4.peg.3213"/>
<comment type="caution">
    <text evidence="4">The sequence shown here is derived from an EMBL/GenBank/DDBJ whole genome shotgun (WGS) entry which is preliminary data.</text>
</comment>
<keyword evidence="2 3" id="KW-0560">Oxidoreductase</keyword>